<keyword evidence="1" id="KW-0732">Signal</keyword>
<organism evidence="2 3">
    <name type="scientific">Pseudoalteromonas arctica</name>
    <dbReference type="NCBI Taxonomy" id="394751"/>
    <lineage>
        <taxon>Bacteria</taxon>
        <taxon>Pseudomonadati</taxon>
        <taxon>Pseudomonadota</taxon>
        <taxon>Gammaproteobacteria</taxon>
        <taxon>Alteromonadales</taxon>
        <taxon>Pseudoalteromonadaceae</taxon>
        <taxon>Pseudoalteromonas</taxon>
    </lineage>
</organism>
<dbReference type="EMBL" id="JBBMQX010000004">
    <property type="protein sequence ID" value="MEM5532296.1"/>
    <property type="molecule type" value="Genomic_DNA"/>
</dbReference>
<proteinExistence type="predicted"/>
<comment type="caution">
    <text evidence="2">The sequence shown here is derived from an EMBL/GenBank/DDBJ whole genome shotgun (WGS) entry which is preliminary data.</text>
</comment>
<keyword evidence="3" id="KW-1185">Reference proteome</keyword>
<name>A0ABU9TF02_9GAMM</name>
<dbReference type="Proteomes" id="UP001457661">
    <property type="component" value="Unassembled WGS sequence"/>
</dbReference>
<sequence length="60" mass="6513">MEKVGLLVMLSFVFLSTTASASPLIKQWAGTGMDADKYFCEYGDGEVKVIYGNQNCPSSN</sequence>
<evidence type="ECO:0000256" key="1">
    <source>
        <dbReference type="SAM" id="SignalP"/>
    </source>
</evidence>
<feature type="signal peptide" evidence="1">
    <location>
        <begin position="1"/>
        <end position="21"/>
    </location>
</feature>
<gene>
    <name evidence="2" type="ORF">WNY57_07650</name>
</gene>
<accession>A0ABU9TF02</accession>
<evidence type="ECO:0000313" key="2">
    <source>
        <dbReference type="EMBL" id="MEM5532296.1"/>
    </source>
</evidence>
<feature type="chain" id="PRO_5045806462" evidence="1">
    <location>
        <begin position="22"/>
        <end position="60"/>
    </location>
</feature>
<evidence type="ECO:0000313" key="3">
    <source>
        <dbReference type="Proteomes" id="UP001457661"/>
    </source>
</evidence>
<protein>
    <submittedName>
        <fullName evidence="2">Uncharacterized protein</fullName>
    </submittedName>
</protein>
<dbReference type="RefSeq" id="WP_165744385.1">
    <property type="nucleotide sequence ID" value="NZ_JAEKKD010000006.1"/>
</dbReference>
<reference evidence="2 3" key="1">
    <citation type="submission" date="2024-03" db="EMBL/GenBank/DDBJ databases">
        <title>Community enrichment and isolation of bacterial strains for fucoidan degradation.</title>
        <authorList>
            <person name="Sichert A."/>
        </authorList>
    </citation>
    <scope>NUCLEOTIDE SEQUENCE [LARGE SCALE GENOMIC DNA]</scope>
    <source>
        <strain evidence="2 3">AS26</strain>
    </source>
</reference>